<evidence type="ECO:0008006" key="4">
    <source>
        <dbReference type="Google" id="ProtNLM"/>
    </source>
</evidence>
<keyword evidence="1" id="KW-0732">Signal</keyword>
<feature type="signal peptide" evidence="1">
    <location>
        <begin position="1"/>
        <end position="22"/>
    </location>
</feature>
<evidence type="ECO:0000313" key="3">
    <source>
        <dbReference type="Proteomes" id="UP000366872"/>
    </source>
</evidence>
<evidence type="ECO:0000313" key="2">
    <source>
        <dbReference type="EMBL" id="VGO16295.1"/>
    </source>
</evidence>
<protein>
    <recommendedName>
        <fullName evidence="4">PEP-CTERM protein-sorting domain-containing protein</fullName>
    </recommendedName>
</protein>
<feature type="chain" id="PRO_5025514772" description="PEP-CTERM protein-sorting domain-containing protein" evidence="1">
    <location>
        <begin position="23"/>
        <end position="246"/>
    </location>
</feature>
<organism evidence="2 3">
    <name type="scientific">Pontiella desulfatans</name>
    <dbReference type="NCBI Taxonomy" id="2750659"/>
    <lineage>
        <taxon>Bacteria</taxon>
        <taxon>Pseudomonadati</taxon>
        <taxon>Kiritimatiellota</taxon>
        <taxon>Kiritimatiellia</taxon>
        <taxon>Kiritimatiellales</taxon>
        <taxon>Pontiellaceae</taxon>
        <taxon>Pontiella</taxon>
    </lineage>
</organism>
<reference evidence="2 3" key="1">
    <citation type="submission" date="2019-04" db="EMBL/GenBank/DDBJ databases">
        <authorList>
            <person name="Van Vliet M D."/>
        </authorList>
    </citation>
    <scope>NUCLEOTIDE SEQUENCE [LARGE SCALE GENOMIC DNA]</scope>
    <source>
        <strain evidence="2 3">F1</strain>
    </source>
</reference>
<dbReference type="NCBIfam" id="TIGR02595">
    <property type="entry name" value="PEP_CTERM"/>
    <property type="match status" value="1"/>
</dbReference>
<gene>
    <name evidence="2" type="ORF">PDESU_04886</name>
</gene>
<dbReference type="AlphaFoldDB" id="A0A6C2U8L2"/>
<name>A0A6C2U8L2_PONDE</name>
<evidence type="ECO:0000256" key="1">
    <source>
        <dbReference type="SAM" id="SignalP"/>
    </source>
</evidence>
<sequence length="246" mass="26050">MKKHAGTLVVFVALGMGAVAMAGVTLSFDNDASDYYGDSNDRTLAFNLSMGSPSVIPDNLSFTNALGITGSSTGAGSVVLTATAGFGFTSTNASWDNTDYGTLGGNNTLVMSQNKGTIQGLNPRGDSEKFNLNEILWFEVSGLGDGQTMELSGFTQLDNNANRVDFYVGDSSTIVLQHVGMVSTNYATAYSLENGDRFGWGWRDTGSATRTGITSITLDVIPEPATLGMITSMGIGILWVRRRFTI</sequence>
<proteinExistence type="predicted"/>
<dbReference type="InterPro" id="IPR013424">
    <property type="entry name" value="Ice-binding_C"/>
</dbReference>
<dbReference type="EMBL" id="CAAHFG010000003">
    <property type="protein sequence ID" value="VGO16295.1"/>
    <property type="molecule type" value="Genomic_DNA"/>
</dbReference>
<dbReference type="RefSeq" id="WP_136081825.1">
    <property type="nucleotide sequence ID" value="NZ_CAAHFG010000003.1"/>
</dbReference>
<keyword evidence="3" id="KW-1185">Reference proteome</keyword>
<dbReference type="Proteomes" id="UP000366872">
    <property type="component" value="Unassembled WGS sequence"/>
</dbReference>
<accession>A0A6C2U8L2</accession>